<dbReference type="PANTHER" id="PTHR48104:SF30">
    <property type="entry name" value="METACASPASE-1"/>
    <property type="match status" value="1"/>
</dbReference>
<reference evidence="2 3" key="1">
    <citation type="submission" date="2018-03" db="EMBL/GenBank/DDBJ databases">
        <title>The draft genome of Sphingosinicella sp. GL-C-18.</title>
        <authorList>
            <person name="Liu L."/>
            <person name="Li L."/>
            <person name="Liang L."/>
            <person name="Zhang X."/>
            <person name="Wang T."/>
        </authorList>
    </citation>
    <scope>NUCLEOTIDE SEQUENCE [LARGE SCALE GENOMIC DNA]</scope>
    <source>
        <strain evidence="2 3">GL-C-18</strain>
    </source>
</reference>
<sequence length="317" mass="34210">MTAKGYSLNIGLNYVDPAHYQGWNGALIACENDAQDMAALARAEGYEVRTLIRDQATRAAVIGEIEAAADALVAGDIFLVSCSSHGGQIPNAVGGDAEPDGLDETWCLFDGELIDDELELLWHKFQDGVRVLFISDTCHSESMARALPPRAAAGGLLPASRTRNMPGRIERQVYLANQGFYQDLQASARAGLARAAPLGCTVRTLAGCLDRELAYDGEENGAFTAGLLTAWNFGRFRGEYSAFHQEIIRHVNRRQTPQHNVFGRLNPAYDAQRPFTIEDSRAPLRRPSRARAPALTGAAEDAGANGVPLGDTITVVV</sequence>
<dbReference type="Proteomes" id="UP000241167">
    <property type="component" value="Unassembled WGS sequence"/>
</dbReference>
<dbReference type="AlphaFoldDB" id="A0A2P7QR90"/>
<evidence type="ECO:0000259" key="1">
    <source>
        <dbReference type="Pfam" id="PF00656"/>
    </source>
</evidence>
<dbReference type="OrthoDB" id="6872474at2"/>
<dbReference type="GO" id="GO:0004197">
    <property type="term" value="F:cysteine-type endopeptidase activity"/>
    <property type="evidence" value="ECO:0007669"/>
    <property type="project" value="InterPro"/>
</dbReference>
<dbReference type="InterPro" id="IPR011600">
    <property type="entry name" value="Pept_C14_caspase"/>
</dbReference>
<proteinExistence type="predicted"/>
<organism evidence="2 3">
    <name type="scientific">Allosphingosinicella deserti</name>
    <dbReference type="NCBI Taxonomy" id="2116704"/>
    <lineage>
        <taxon>Bacteria</taxon>
        <taxon>Pseudomonadati</taxon>
        <taxon>Pseudomonadota</taxon>
        <taxon>Alphaproteobacteria</taxon>
        <taxon>Sphingomonadales</taxon>
        <taxon>Sphingomonadaceae</taxon>
        <taxon>Allosphingosinicella</taxon>
    </lineage>
</organism>
<feature type="domain" description="Peptidase C14 caspase" evidence="1">
    <location>
        <begin position="18"/>
        <end position="259"/>
    </location>
</feature>
<gene>
    <name evidence="2" type="ORF">C7I55_08980</name>
</gene>
<accession>A0A2P7QR90</accession>
<dbReference type="SUPFAM" id="SSF52129">
    <property type="entry name" value="Caspase-like"/>
    <property type="match status" value="1"/>
</dbReference>
<dbReference type="InterPro" id="IPR029030">
    <property type="entry name" value="Caspase-like_dom_sf"/>
</dbReference>
<dbReference type="GO" id="GO:0005737">
    <property type="term" value="C:cytoplasm"/>
    <property type="evidence" value="ECO:0007669"/>
    <property type="project" value="TreeGrafter"/>
</dbReference>
<evidence type="ECO:0000313" key="3">
    <source>
        <dbReference type="Proteomes" id="UP000241167"/>
    </source>
</evidence>
<evidence type="ECO:0000313" key="2">
    <source>
        <dbReference type="EMBL" id="PSJ40460.1"/>
    </source>
</evidence>
<protein>
    <submittedName>
        <fullName evidence="2">Peptidase C14</fullName>
    </submittedName>
</protein>
<dbReference type="PROSITE" id="PS51257">
    <property type="entry name" value="PROKAR_LIPOPROTEIN"/>
    <property type="match status" value="1"/>
</dbReference>
<keyword evidence="3" id="KW-1185">Reference proteome</keyword>
<dbReference type="InterPro" id="IPR050452">
    <property type="entry name" value="Metacaspase"/>
</dbReference>
<dbReference type="PANTHER" id="PTHR48104">
    <property type="entry name" value="METACASPASE-4"/>
    <property type="match status" value="1"/>
</dbReference>
<dbReference type="EMBL" id="PXYI01000003">
    <property type="protein sequence ID" value="PSJ40460.1"/>
    <property type="molecule type" value="Genomic_DNA"/>
</dbReference>
<name>A0A2P7QR90_9SPHN</name>
<dbReference type="Gene3D" id="3.40.50.1460">
    <property type="match status" value="1"/>
</dbReference>
<comment type="caution">
    <text evidence="2">The sequence shown here is derived from an EMBL/GenBank/DDBJ whole genome shotgun (WGS) entry which is preliminary data.</text>
</comment>
<dbReference type="RefSeq" id="WP_106512612.1">
    <property type="nucleotide sequence ID" value="NZ_PXYI01000003.1"/>
</dbReference>
<dbReference type="Pfam" id="PF00656">
    <property type="entry name" value="Peptidase_C14"/>
    <property type="match status" value="1"/>
</dbReference>
<dbReference type="GO" id="GO:0006508">
    <property type="term" value="P:proteolysis"/>
    <property type="evidence" value="ECO:0007669"/>
    <property type="project" value="InterPro"/>
</dbReference>